<dbReference type="Proteomes" id="UP000250369">
    <property type="component" value="Unassembled WGS sequence"/>
</dbReference>
<reference evidence="1 2" key="1">
    <citation type="journal article" date="2009" name="Int. J. Syst. Evol. Microbiol.">
        <title>Paenibacillus contaminans sp. nov., isolated from a contaminated laboratory plate.</title>
        <authorList>
            <person name="Chou J.H."/>
            <person name="Lee J.H."/>
            <person name="Lin M.C."/>
            <person name="Chang P.S."/>
            <person name="Arun A.B."/>
            <person name="Young C.C."/>
            <person name="Chen W.M."/>
        </authorList>
    </citation>
    <scope>NUCLEOTIDE SEQUENCE [LARGE SCALE GENOMIC DNA]</scope>
    <source>
        <strain evidence="1 2">CKOBP-6</strain>
    </source>
</reference>
<evidence type="ECO:0000313" key="2">
    <source>
        <dbReference type="Proteomes" id="UP000250369"/>
    </source>
</evidence>
<keyword evidence="2" id="KW-1185">Reference proteome</keyword>
<comment type="caution">
    <text evidence="1">The sequence shown here is derived from an EMBL/GenBank/DDBJ whole genome shotgun (WGS) entry which is preliminary data.</text>
</comment>
<dbReference type="RefSeq" id="WP_113028793.1">
    <property type="nucleotide sequence ID" value="NZ_QMFB01000001.1"/>
</dbReference>
<gene>
    <name evidence="1" type="ORF">DQG23_00225</name>
</gene>
<name>A0A329MSZ3_9BACL</name>
<accession>A0A329MSZ3</accession>
<evidence type="ECO:0000313" key="1">
    <source>
        <dbReference type="EMBL" id="RAV22682.1"/>
    </source>
</evidence>
<protein>
    <submittedName>
        <fullName evidence="1">Uncharacterized protein</fullName>
    </submittedName>
</protein>
<dbReference type="EMBL" id="QMFB01000001">
    <property type="protein sequence ID" value="RAV22682.1"/>
    <property type="molecule type" value="Genomic_DNA"/>
</dbReference>
<organism evidence="1 2">
    <name type="scientific">Paenibacillus contaminans</name>
    <dbReference type="NCBI Taxonomy" id="450362"/>
    <lineage>
        <taxon>Bacteria</taxon>
        <taxon>Bacillati</taxon>
        <taxon>Bacillota</taxon>
        <taxon>Bacilli</taxon>
        <taxon>Bacillales</taxon>
        <taxon>Paenibacillaceae</taxon>
        <taxon>Paenibacillus</taxon>
    </lineage>
</organism>
<dbReference type="AlphaFoldDB" id="A0A329MSZ3"/>
<proteinExistence type="predicted"/>
<sequence length="118" mass="13613">MFFNFKYPGGEYRTDEVEEYSPTYPINSQTRFTAGNKTDTVFTTTENQEELKYVIDVYEPELVAGLIRAAQKGDDIQVFKNSSLLGTYRVSAPIEMPHIQDSYENHHRLTIQLQKVVV</sequence>